<feature type="transmembrane region" description="Helical" evidence="1">
    <location>
        <begin position="62"/>
        <end position="82"/>
    </location>
</feature>
<dbReference type="EMBL" id="FQXC01000001">
    <property type="protein sequence ID" value="SHG83002.1"/>
    <property type="molecule type" value="Genomic_DNA"/>
</dbReference>
<dbReference type="Pfam" id="PF07331">
    <property type="entry name" value="TctB"/>
    <property type="match status" value="1"/>
</dbReference>
<dbReference type="RefSeq" id="WP_072776113.1">
    <property type="nucleotide sequence ID" value="NZ_FQXC01000001.1"/>
</dbReference>
<proteinExistence type="predicted"/>
<evidence type="ECO:0000256" key="1">
    <source>
        <dbReference type="SAM" id="Phobius"/>
    </source>
</evidence>
<evidence type="ECO:0000313" key="3">
    <source>
        <dbReference type="EMBL" id="SHG83002.1"/>
    </source>
</evidence>
<feature type="transmembrane region" description="Helical" evidence="1">
    <location>
        <begin position="133"/>
        <end position="150"/>
    </location>
</feature>
<dbReference type="OrthoDB" id="5519430at2"/>
<feature type="transmembrane region" description="Helical" evidence="1">
    <location>
        <begin position="20"/>
        <end position="42"/>
    </location>
</feature>
<feature type="transmembrane region" description="Helical" evidence="1">
    <location>
        <begin position="94"/>
        <end position="127"/>
    </location>
</feature>
<dbReference type="Proteomes" id="UP000184221">
    <property type="component" value="Unassembled WGS sequence"/>
</dbReference>
<name>A0A1M5N0S3_9RHOB</name>
<organism evidence="3 4">
    <name type="scientific">Marivita hallyeonensis</name>
    <dbReference type="NCBI Taxonomy" id="996342"/>
    <lineage>
        <taxon>Bacteria</taxon>
        <taxon>Pseudomonadati</taxon>
        <taxon>Pseudomonadota</taxon>
        <taxon>Alphaproteobacteria</taxon>
        <taxon>Rhodobacterales</taxon>
        <taxon>Roseobacteraceae</taxon>
        <taxon>Marivita</taxon>
    </lineage>
</organism>
<dbReference type="InterPro" id="IPR009936">
    <property type="entry name" value="DUF1468"/>
</dbReference>
<gene>
    <name evidence="3" type="ORF">SAMN05443551_0723</name>
</gene>
<dbReference type="STRING" id="996342.SAMN05443551_0723"/>
<sequence>MTQGLKPFGSDTRSVSALTLVYGVVAGISAGLLVVTSGQVGAPVTLFGAPPEGLAPDTMPRLVLVALLCVAGLGIFTTWNDAPEGFARPVRAVFVTCTASFAFAALLVPLGFVIASALTVVCVAVYLGGRHPVGLALSGVAVPVVIYLVFTRGLHIALPQGLAGF</sequence>
<keyword evidence="4" id="KW-1185">Reference proteome</keyword>
<keyword evidence="1" id="KW-0812">Transmembrane</keyword>
<reference evidence="3 4" key="1">
    <citation type="submission" date="2016-11" db="EMBL/GenBank/DDBJ databases">
        <authorList>
            <person name="Jaros S."/>
            <person name="Januszkiewicz K."/>
            <person name="Wedrychowicz H."/>
        </authorList>
    </citation>
    <scope>NUCLEOTIDE SEQUENCE [LARGE SCALE GENOMIC DNA]</scope>
    <source>
        <strain evidence="3 4">DSM 29431</strain>
    </source>
</reference>
<feature type="domain" description="DUF1468" evidence="2">
    <location>
        <begin position="29"/>
        <end position="159"/>
    </location>
</feature>
<keyword evidence="1" id="KW-0472">Membrane</keyword>
<evidence type="ECO:0000259" key="2">
    <source>
        <dbReference type="Pfam" id="PF07331"/>
    </source>
</evidence>
<evidence type="ECO:0000313" key="4">
    <source>
        <dbReference type="Proteomes" id="UP000184221"/>
    </source>
</evidence>
<accession>A0A1M5N0S3</accession>
<keyword evidence="1" id="KW-1133">Transmembrane helix</keyword>
<dbReference type="AlphaFoldDB" id="A0A1M5N0S3"/>
<protein>
    <submittedName>
        <fullName evidence="3">Tripartite tricarboxylate transporter TctB family protein</fullName>
    </submittedName>
</protein>